<accession>A0A9W8S584</accession>
<proteinExistence type="predicted"/>
<dbReference type="EMBL" id="JAOQAZ010000008">
    <property type="protein sequence ID" value="KAJ4264272.1"/>
    <property type="molecule type" value="Genomic_DNA"/>
</dbReference>
<dbReference type="OrthoDB" id="2157530at2759"/>
<dbReference type="AlphaFoldDB" id="A0A9W8S584"/>
<protein>
    <recommendedName>
        <fullName evidence="4">Heterokaryon incompatibility domain-containing protein</fullName>
    </recommendedName>
</protein>
<sequence length="201" mass="22008">MARWHYGSCFSPRVWVDRDSVPQCSTCGGSAREQLQKLVQTSNPIPPVPPNEPAGQLNLSWPSTVPYIRTNQENGKRLDTTASTGQPLKSESESPQRSTPAGCKPGSFANLSVVYEDTLKTDQFRLILLTDKDNNLPDDVVHVTLETFEDQKSPEYEAVSYSWGGEDGNNSLLLGYPSSNSKLSGNAFLPSSVKWNTDALG</sequence>
<evidence type="ECO:0000313" key="2">
    <source>
        <dbReference type="EMBL" id="KAJ4264272.1"/>
    </source>
</evidence>
<evidence type="ECO:0000313" key="3">
    <source>
        <dbReference type="Proteomes" id="UP001152049"/>
    </source>
</evidence>
<name>A0A9W8S584_9HYPO</name>
<gene>
    <name evidence="2" type="ORF">NW762_005468</name>
</gene>
<reference evidence="2" key="1">
    <citation type="submission" date="2022-09" db="EMBL/GenBank/DDBJ databases">
        <title>Fusarium specimens isolated from Avocado Roots.</title>
        <authorList>
            <person name="Stajich J."/>
            <person name="Roper C."/>
            <person name="Heimlech-Rivalta G."/>
        </authorList>
    </citation>
    <scope>NUCLEOTIDE SEQUENCE</scope>
    <source>
        <strain evidence="2">CF00136</strain>
    </source>
</reference>
<organism evidence="2 3">
    <name type="scientific">Fusarium torreyae</name>
    <dbReference type="NCBI Taxonomy" id="1237075"/>
    <lineage>
        <taxon>Eukaryota</taxon>
        <taxon>Fungi</taxon>
        <taxon>Dikarya</taxon>
        <taxon>Ascomycota</taxon>
        <taxon>Pezizomycotina</taxon>
        <taxon>Sordariomycetes</taxon>
        <taxon>Hypocreomycetidae</taxon>
        <taxon>Hypocreales</taxon>
        <taxon>Nectriaceae</taxon>
        <taxon>Fusarium</taxon>
    </lineage>
</organism>
<feature type="compositionally biased region" description="Polar residues" evidence="1">
    <location>
        <begin position="80"/>
        <end position="99"/>
    </location>
</feature>
<evidence type="ECO:0000256" key="1">
    <source>
        <dbReference type="SAM" id="MobiDB-lite"/>
    </source>
</evidence>
<evidence type="ECO:0008006" key="4">
    <source>
        <dbReference type="Google" id="ProtNLM"/>
    </source>
</evidence>
<feature type="region of interest" description="Disordered" evidence="1">
    <location>
        <begin position="71"/>
        <end position="104"/>
    </location>
</feature>
<keyword evidence="3" id="KW-1185">Reference proteome</keyword>
<comment type="caution">
    <text evidence="2">The sequence shown here is derived from an EMBL/GenBank/DDBJ whole genome shotgun (WGS) entry which is preliminary data.</text>
</comment>
<dbReference type="Proteomes" id="UP001152049">
    <property type="component" value="Unassembled WGS sequence"/>
</dbReference>